<keyword evidence="12" id="KW-0902">Two-component regulatory system</keyword>
<evidence type="ECO:0000256" key="17">
    <source>
        <dbReference type="SAM" id="Phobius"/>
    </source>
</evidence>
<dbReference type="InterPro" id="IPR005467">
    <property type="entry name" value="His_kinase_dom"/>
</dbReference>
<dbReference type="SMART" id="SM00388">
    <property type="entry name" value="HisKA"/>
    <property type="match status" value="1"/>
</dbReference>
<evidence type="ECO:0000256" key="15">
    <source>
        <dbReference type="ARBA" id="ARBA00037219"/>
    </source>
</evidence>
<keyword evidence="8" id="KW-0547">Nucleotide-binding</keyword>
<dbReference type="SMART" id="SM00387">
    <property type="entry name" value="HATPase_c"/>
    <property type="match status" value="1"/>
</dbReference>
<dbReference type="GO" id="GO:0005524">
    <property type="term" value="F:ATP binding"/>
    <property type="evidence" value="ECO:0007669"/>
    <property type="project" value="UniProtKB-KW"/>
</dbReference>
<evidence type="ECO:0000256" key="3">
    <source>
        <dbReference type="ARBA" id="ARBA00012438"/>
    </source>
</evidence>
<evidence type="ECO:0000256" key="1">
    <source>
        <dbReference type="ARBA" id="ARBA00000085"/>
    </source>
</evidence>
<dbReference type="SUPFAM" id="SSF158472">
    <property type="entry name" value="HAMP domain-like"/>
    <property type="match status" value="1"/>
</dbReference>
<accession>A0A7T6Z2S3</accession>
<evidence type="ECO:0000256" key="11">
    <source>
        <dbReference type="ARBA" id="ARBA00022989"/>
    </source>
</evidence>
<dbReference type="Gene3D" id="1.10.287.130">
    <property type="match status" value="1"/>
</dbReference>
<dbReference type="InterPro" id="IPR050398">
    <property type="entry name" value="HssS/ArlS-like"/>
</dbReference>
<feature type="transmembrane region" description="Helical" evidence="17">
    <location>
        <begin position="163"/>
        <end position="184"/>
    </location>
</feature>
<keyword evidence="5" id="KW-0597">Phosphoprotein</keyword>
<dbReference type="Gene3D" id="3.30.565.10">
    <property type="entry name" value="Histidine kinase-like ATPase, C-terminal domain"/>
    <property type="match status" value="1"/>
</dbReference>
<keyword evidence="21" id="KW-1185">Reference proteome</keyword>
<dbReference type="EMBL" id="CP054705">
    <property type="protein sequence ID" value="QQK75281.1"/>
    <property type="molecule type" value="Genomic_DNA"/>
</dbReference>
<dbReference type="Proteomes" id="UP000595823">
    <property type="component" value="Chromosome"/>
</dbReference>
<dbReference type="EC" id="2.7.13.3" evidence="3"/>
<dbReference type="Pfam" id="PF00512">
    <property type="entry name" value="HisKA"/>
    <property type="match status" value="1"/>
</dbReference>
<dbReference type="Pfam" id="PF00672">
    <property type="entry name" value="HAMP"/>
    <property type="match status" value="1"/>
</dbReference>
<feature type="transmembrane region" description="Helical" evidence="17">
    <location>
        <begin position="6"/>
        <end position="26"/>
    </location>
</feature>
<dbReference type="InterPro" id="IPR003660">
    <property type="entry name" value="HAMP_dom"/>
</dbReference>
<dbReference type="CDD" id="cd06225">
    <property type="entry name" value="HAMP"/>
    <property type="match status" value="1"/>
</dbReference>
<evidence type="ECO:0000256" key="9">
    <source>
        <dbReference type="ARBA" id="ARBA00022777"/>
    </source>
</evidence>
<keyword evidence="14 17" id="KW-0472">Membrane</keyword>
<evidence type="ECO:0000256" key="2">
    <source>
        <dbReference type="ARBA" id="ARBA00004651"/>
    </source>
</evidence>
<dbReference type="InterPro" id="IPR036890">
    <property type="entry name" value="HATPase_C_sf"/>
</dbReference>
<organism evidence="20 21">
    <name type="scientific">Salicibibacter cibarius</name>
    <dbReference type="NCBI Taxonomy" id="2743000"/>
    <lineage>
        <taxon>Bacteria</taxon>
        <taxon>Bacillati</taxon>
        <taxon>Bacillota</taxon>
        <taxon>Bacilli</taxon>
        <taxon>Bacillales</taxon>
        <taxon>Bacillaceae</taxon>
        <taxon>Salicibibacter</taxon>
    </lineage>
</organism>
<dbReference type="GO" id="GO:0005886">
    <property type="term" value="C:plasma membrane"/>
    <property type="evidence" value="ECO:0007669"/>
    <property type="project" value="UniProtKB-SubCell"/>
</dbReference>
<comment type="function">
    <text evidence="15">Member of the two-component regulatory system HssS/HssR involved in intracellular heme homeostasis and tempering of staphylococcal virulence. HssS functions as a heme sensor histidine kinase which is autophosphorylated at a histidine residue and transfers its phosphate group to an aspartate residue of HssR. HssR/HssS activates the expression of hrtAB, an efflux pump, in response to extracellular heme, hemin, hemoglobin or blood.</text>
</comment>
<keyword evidence="11 17" id="KW-1133">Transmembrane helix</keyword>
<keyword evidence="4" id="KW-1003">Cell membrane</keyword>
<evidence type="ECO:0000256" key="4">
    <source>
        <dbReference type="ARBA" id="ARBA00022475"/>
    </source>
</evidence>
<dbReference type="AlphaFoldDB" id="A0A7T6Z2S3"/>
<evidence type="ECO:0000259" key="19">
    <source>
        <dbReference type="PROSITE" id="PS50885"/>
    </source>
</evidence>
<feature type="domain" description="Histidine kinase" evidence="18">
    <location>
        <begin position="245"/>
        <end position="460"/>
    </location>
</feature>
<dbReference type="InterPro" id="IPR004358">
    <property type="entry name" value="Sig_transdc_His_kin-like_C"/>
</dbReference>
<dbReference type="PANTHER" id="PTHR45528:SF11">
    <property type="entry name" value="HISTIDINE KINASE"/>
    <property type="match status" value="1"/>
</dbReference>
<comment type="catalytic activity">
    <reaction evidence="1">
        <text>ATP + protein L-histidine = ADP + protein N-phospho-L-histidine.</text>
        <dbReference type="EC" id="2.7.13.3"/>
    </reaction>
</comment>
<evidence type="ECO:0000256" key="13">
    <source>
        <dbReference type="ARBA" id="ARBA00023026"/>
    </source>
</evidence>
<evidence type="ECO:0000256" key="8">
    <source>
        <dbReference type="ARBA" id="ARBA00022741"/>
    </source>
</evidence>
<protein>
    <recommendedName>
        <fullName evidence="16">Heme sensor protein HssS</fullName>
        <ecNumber evidence="3">2.7.13.3</ecNumber>
    </recommendedName>
</protein>
<keyword evidence="7 17" id="KW-0812">Transmembrane</keyword>
<evidence type="ECO:0000313" key="20">
    <source>
        <dbReference type="EMBL" id="QQK75281.1"/>
    </source>
</evidence>
<dbReference type="PANTHER" id="PTHR45528">
    <property type="entry name" value="SENSOR HISTIDINE KINASE CPXA"/>
    <property type="match status" value="1"/>
</dbReference>
<evidence type="ECO:0000256" key="10">
    <source>
        <dbReference type="ARBA" id="ARBA00022840"/>
    </source>
</evidence>
<dbReference type="FunFam" id="1.10.287.130:FF:000001">
    <property type="entry name" value="Two-component sensor histidine kinase"/>
    <property type="match status" value="1"/>
</dbReference>
<dbReference type="KEGG" id="scia:HUG15_06550"/>
<dbReference type="InterPro" id="IPR036097">
    <property type="entry name" value="HisK_dim/P_sf"/>
</dbReference>
<gene>
    <name evidence="20" type="ORF">HUG15_06550</name>
</gene>
<dbReference type="FunFam" id="3.30.565.10:FF:000006">
    <property type="entry name" value="Sensor histidine kinase WalK"/>
    <property type="match status" value="1"/>
</dbReference>
<evidence type="ECO:0000256" key="12">
    <source>
        <dbReference type="ARBA" id="ARBA00023012"/>
    </source>
</evidence>
<dbReference type="PROSITE" id="PS50109">
    <property type="entry name" value="HIS_KIN"/>
    <property type="match status" value="1"/>
</dbReference>
<proteinExistence type="predicted"/>
<evidence type="ECO:0000313" key="21">
    <source>
        <dbReference type="Proteomes" id="UP000595823"/>
    </source>
</evidence>
<dbReference type="PRINTS" id="PR00344">
    <property type="entry name" value="BCTRLSENSOR"/>
</dbReference>
<sequence length="460" mass="51844">MKSFYVRIVLITLSVMMISSLLAFLISNMYYQVSLKPENDAQISALAENIQQYAEHEADGAPSVYFSHVGDLGYQLVLFDENKNMSQFGSAFRDMALPEHEIENVLAGGQYHGVSEQPAGFFTTGFFNNELSNTIGVPVETTEGTGALFIRPDHQQQLGEFRIFLAVLLGLTVVLSFLFVALAARRIVKPVTSLTEATKKISDGFFDIELNVKRRDEIGQLAQHFTSMSKDLRQLEAMRQEFVSNVSHEIQSPLSTIRGITQTLQQSELEKEQKQKYLQIVEKESTRLSTLSKQLLTLSYLDNEEKIIDKHPVDIQQQLKDIMQTLRFHWQEKELYIEINGATEKAMGDANLLYQVWMNLMTNAIKYSDIGGDIHINMQRVNEMVNITIQDYGVGMKPGEVGKVFERFYKGDQARTPGNGSTGLGLAIVKKIIDLHSGEIDVESNPEEGTKVNVRLEATR</sequence>
<feature type="domain" description="HAMP" evidence="19">
    <location>
        <begin position="185"/>
        <end position="237"/>
    </location>
</feature>
<evidence type="ECO:0000259" key="18">
    <source>
        <dbReference type="PROSITE" id="PS50109"/>
    </source>
</evidence>
<dbReference type="InterPro" id="IPR003594">
    <property type="entry name" value="HATPase_dom"/>
</dbReference>
<keyword evidence="9 20" id="KW-0418">Kinase</keyword>
<keyword evidence="6" id="KW-0808">Transferase</keyword>
<keyword evidence="13" id="KW-0843">Virulence</keyword>
<dbReference type="SUPFAM" id="SSF55874">
    <property type="entry name" value="ATPase domain of HSP90 chaperone/DNA topoisomerase II/histidine kinase"/>
    <property type="match status" value="1"/>
</dbReference>
<dbReference type="SMART" id="SM00304">
    <property type="entry name" value="HAMP"/>
    <property type="match status" value="1"/>
</dbReference>
<evidence type="ECO:0000256" key="7">
    <source>
        <dbReference type="ARBA" id="ARBA00022692"/>
    </source>
</evidence>
<dbReference type="RefSeq" id="WP_200127926.1">
    <property type="nucleotide sequence ID" value="NZ_CP054705.1"/>
</dbReference>
<reference evidence="20 21" key="1">
    <citation type="submission" date="2020-06" db="EMBL/GenBank/DDBJ databases">
        <title>Genomic analysis of Salicibibacter sp. NKC5-3.</title>
        <authorList>
            <person name="Oh Y.J."/>
        </authorList>
    </citation>
    <scope>NUCLEOTIDE SEQUENCE [LARGE SCALE GENOMIC DNA]</scope>
    <source>
        <strain evidence="20 21">NKC5-3</strain>
    </source>
</reference>
<comment type="subcellular location">
    <subcellularLocation>
        <location evidence="2">Cell membrane</location>
        <topology evidence="2">Multi-pass membrane protein</topology>
    </subcellularLocation>
</comment>
<keyword evidence="10" id="KW-0067">ATP-binding</keyword>
<dbReference type="SUPFAM" id="SSF47384">
    <property type="entry name" value="Homodimeric domain of signal transducing histidine kinase"/>
    <property type="match status" value="1"/>
</dbReference>
<evidence type="ECO:0000256" key="5">
    <source>
        <dbReference type="ARBA" id="ARBA00022553"/>
    </source>
</evidence>
<dbReference type="CDD" id="cd00082">
    <property type="entry name" value="HisKA"/>
    <property type="match status" value="1"/>
</dbReference>
<dbReference type="InterPro" id="IPR003661">
    <property type="entry name" value="HisK_dim/P_dom"/>
</dbReference>
<evidence type="ECO:0000256" key="16">
    <source>
        <dbReference type="ARBA" id="ARBA00040841"/>
    </source>
</evidence>
<dbReference type="Gene3D" id="6.10.340.10">
    <property type="match status" value="1"/>
</dbReference>
<evidence type="ECO:0000256" key="6">
    <source>
        <dbReference type="ARBA" id="ARBA00022679"/>
    </source>
</evidence>
<dbReference type="PROSITE" id="PS50885">
    <property type="entry name" value="HAMP"/>
    <property type="match status" value="1"/>
</dbReference>
<dbReference type="GO" id="GO:0000155">
    <property type="term" value="F:phosphorelay sensor kinase activity"/>
    <property type="evidence" value="ECO:0007669"/>
    <property type="project" value="InterPro"/>
</dbReference>
<dbReference type="Pfam" id="PF02518">
    <property type="entry name" value="HATPase_c"/>
    <property type="match status" value="1"/>
</dbReference>
<evidence type="ECO:0000256" key="14">
    <source>
        <dbReference type="ARBA" id="ARBA00023136"/>
    </source>
</evidence>
<name>A0A7T6Z2S3_9BACI</name>